<proteinExistence type="predicted"/>
<dbReference type="EMBL" id="KL225479">
    <property type="protein sequence ID" value="KFW72624.1"/>
    <property type="molecule type" value="Genomic_DNA"/>
</dbReference>
<evidence type="ECO:0000313" key="2">
    <source>
        <dbReference type="EMBL" id="KFW72624.1"/>
    </source>
</evidence>
<gene>
    <name evidence="2" type="ORF">AS28_04863</name>
</gene>
<dbReference type="STRING" id="9238.A0A093RP45"/>
<evidence type="ECO:0000313" key="3">
    <source>
        <dbReference type="Proteomes" id="UP000054081"/>
    </source>
</evidence>
<accession>A0A093RP45</accession>
<evidence type="ECO:0008006" key="4">
    <source>
        <dbReference type="Google" id="ProtNLM"/>
    </source>
</evidence>
<organism evidence="2 3">
    <name type="scientific">Pygoscelis adeliae</name>
    <name type="common">Adelie penguin</name>
    <dbReference type="NCBI Taxonomy" id="9238"/>
    <lineage>
        <taxon>Eukaryota</taxon>
        <taxon>Metazoa</taxon>
        <taxon>Chordata</taxon>
        <taxon>Craniata</taxon>
        <taxon>Vertebrata</taxon>
        <taxon>Euteleostomi</taxon>
        <taxon>Archelosauria</taxon>
        <taxon>Archosauria</taxon>
        <taxon>Dinosauria</taxon>
        <taxon>Saurischia</taxon>
        <taxon>Theropoda</taxon>
        <taxon>Coelurosauria</taxon>
        <taxon>Aves</taxon>
        <taxon>Neognathae</taxon>
        <taxon>Neoaves</taxon>
        <taxon>Aequornithes</taxon>
        <taxon>Sphenisciformes</taxon>
        <taxon>Spheniscidae</taxon>
        <taxon>Pygoscelis</taxon>
    </lineage>
</organism>
<keyword evidence="3" id="KW-1185">Reference proteome</keyword>
<feature type="non-terminal residue" evidence="2">
    <location>
        <position position="345"/>
    </location>
</feature>
<dbReference type="Proteomes" id="UP000054081">
    <property type="component" value="Unassembled WGS sequence"/>
</dbReference>
<reference evidence="2 3" key="1">
    <citation type="submission" date="2014-04" db="EMBL/GenBank/DDBJ databases">
        <title>Genome evolution of avian class.</title>
        <authorList>
            <person name="Zhang G."/>
            <person name="Li C."/>
        </authorList>
    </citation>
    <scope>NUCLEOTIDE SEQUENCE [LARGE SCALE GENOMIC DNA]</scope>
    <source>
        <strain evidence="2">BGI_AS28</strain>
    </source>
</reference>
<evidence type="ECO:0000256" key="1">
    <source>
        <dbReference type="SAM" id="MobiDB-lite"/>
    </source>
</evidence>
<feature type="non-terminal residue" evidence="2">
    <location>
        <position position="1"/>
    </location>
</feature>
<dbReference type="AlphaFoldDB" id="A0A093RP45"/>
<dbReference type="Gene3D" id="3.40.50.12690">
    <property type="match status" value="1"/>
</dbReference>
<dbReference type="SUPFAM" id="SSF52266">
    <property type="entry name" value="SGNH hydrolase"/>
    <property type="match status" value="1"/>
</dbReference>
<feature type="region of interest" description="Disordered" evidence="1">
    <location>
        <begin position="81"/>
        <end position="133"/>
    </location>
</feature>
<feature type="compositionally biased region" description="Basic residues" evidence="1">
    <location>
        <begin position="113"/>
        <end position="122"/>
    </location>
</feature>
<protein>
    <recommendedName>
        <fullName evidence="4">SGNH hydrolase-type esterase domain-containing protein</fullName>
    </recommendedName>
</protein>
<name>A0A093RP45_PYGAD</name>
<dbReference type="Gene3D" id="3.40.50.12700">
    <property type="match status" value="1"/>
</dbReference>
<feature type="compositionally biased region" description="Basic and acidic residues" evidence="1">
    <location>
        <begin position="98"/>
        <end position="112"/>
    </location>
</feature>
<sequence length="345" mass="38686">QTEPSRKHAAVQVSGCRECLSLSAVAEGGRDDTCVRCDQVDDLLCLVAELKEEVERLRSIWECEREIDWWSRTLPSLRQRQQMEAPREAEDPLTSCHQVERGDLSDRGEWKKVPARGARRTPARPPSPSRLPLQNRYGALELEGQANEDVDEGPSGRLPRVRQSAPRIMTASAKKKRRVIVVGDSLLRGTEGPICRPDPSHREVCCLPGARVRDIIRKLPDLVRPSDYYPLLVIQAGSDEVAERSPAVIKRDFRALGRVVEGSGAQVVFSSIPTVAGKHTERNRRTHLINTWLRGWCRRRNFGFLDHGEVYTAPGLLATDGVQLSRRGKRVIAHELAGLIERALN</sequence>